<dbReference type="GO" id="GO:0015679">
    <property type="term" value="P:plasma membrane copper ion transport"/>
    <property type="evidence" value="ECO:0007669"/>
    <property type="project" value="TreeGrafter"/>
</dbReference>
<proteinExistence type="inferred from homology"/>
<keyword evidence="3" id="KW-1133">Transmembrane helix</keyword>
<dbReference type="Pfam" id="PF25919">
    <property type="entry name" value="BSH_CusB"/>
    <property type="match status" value="1"/>
</dbReference>
<dbReference type="GO" id="GO:0060003">
    <property type="term" value="P:copper ion export"/>
    <property type="evidence" value="ECO:0007669"/>
    <property type="project" value="TreeGrafter"/>
</dbReference>
<dbReference type="NCBIfam" id="TIGR01730">
    <property type="entry name" value="RND_mfp"/>
    <property type="match status" value="1"/>
</dbReference>
<dbReference type="Pfam" id="PF11827">
    <property type="entry name" value="DUF3347"/>
    <property type="match status" value="1"/>
</dbReference>
<feature type="transmembrane region" description="Helical" evidence="3">
    <location>
        <begin position="7"/>
        <end position="25"/>
    </location>
</feature>
<evidence type="ECO:0000259" key="6">
    <source>
        <dbReference type="Pfam" id="PF25919"/>
    </source>
</evidence>
<evidence type="ECO:0000259" key="7">
    <source>
        <dbReference type="Pfam" id="PF25954"/>
    </source>
</evidence>
<dbReference type="Pfam" id="PF25954">
    <property type="entry name" value="Beta-barrel_RND_2"/>
    <property type="match status" value="1"/>
</dbReference>
<dbReference type="GO" id="GO:0030288">
    <property type="term" value="C:outer membrane-bounded periplasmic space"/>
    <property type="evidence" value="ECO:0007669"/>
    <property type="project" value="TreeGrafter"/>
</dbReference>
<evidence type="ECO:0000256" key="3">
    <source>
        <dbReference type="SAM" id="Phobius"/>
    </source>
</evidence>
<comment type="similarity">
    <text evidence="1">Belongs to the membrane fusion protein (MFP) (TC 8.A.1) family.</text>
</comment>
<dbReference type="EMBL" id="UOEL01000082">
    <property type="protein sequence ID" value="VAW12197.1"/>
    <property type="molecule type" value="Genomic_DNA"/>
</dbReference>
<protein>
    <submittedName>
        <fullName evidence="8">Probable Co/Zn/Cd efflux system membrane fusion protein</fullName>
    </submittedName>
</protein>
<dbReference type="GO" id="GO:0016020">
    <property type="term" value="C:membrane"/>
    <property type="evidence" value="ECO:0007669"/>
    <property type="project" value="InterPro"/>
</dbReference>
<name>A0A3B0TFS3_9ZZZZ</name>
<evidence type="ECO:0000259" key="4">
    <source>
        <dbReference type="Pfam" id="PF11827"/>
    </source>
</evidence>
<dbReference type="Gene3D" id="2.40.420.20">
    <property type="match status" value="1"/>
</dbReference>
<dbReference type="FunFam" id="2.40.30.170:FF:000010">
    <property type="entry name" value="Efflux RND transporter periplasmic adaptor subunit"/>
    <property type="match status" value="1"/>
</dbReference>
<sequence>MMLLKKYGAYLVVLAIGLVLGYMIFGNSESTDRHDHSIETEIQEIWICSMDPQVRKSEKDDCPICGMELIKSAGVLNTNLGENQFQMTENALALANIETTTVGSGAVQNNTLMLSGIITSNEKTNAIQTTLFNGRIEKLNVNYVGDYVKKGQQLGLIYSPEMYKAQDQLLTSASYKDTHKKIFKAARNTLGIWKMTDEQVEEVIRTGKPMTNFPLYADVSGTVTEIMASEGNFYKQGDPLYKVSNLYTVWAIFDAYENQLPMLKVGQKVTISSSAFKNEKLKAKISFIDPVLNLSKRTVSVRATLNNRDRLLKPGMFIEGRVEVVGAGQVLTVPKSSVLWTGKRSLVYIKPDADRPVFEMMEVTLGNAIGNSYIILDGLSQGDEIVTNGTFTVDAAAQLQGKKSMITNNTSKKHNKHKIDSAKVLFNFNEDTKKKFIKVIDVYIDVKNALVETDAKKTSFHARTMFNELKKIDLGSLNTDALEHIKRIRKTTEEMANSTSTKEQRTQFKPLSESMVALTSSLRGMDHTVYVQFCPMADSNKGGSWLSFENKVLNPYFGEKMLSCGSVTKTIR</sequence>
<dbReference type="InterPro" id="IPR021782">
    <property type="entry name" value="DUF3347"/>
</dbReference>
<dbReference type="PANTHER" id="PTHR30097:SF15">
    <property type="entry name" value="CATION EFFLUX SYSTEM PROTEIN CUSB"/>
    <property type="match status" value="1"/>
</dbReference>
<dbReference type="AlphaFoldDB" id="A0A3B0TFS3"/>
<dbReference type="GO" id="GO:0046914">
    <property type="term" value="F:transition metal ion binding"/>
    <property type="evidence" value="ECO:0007669"/>
    <property type="project" value="TreeGrafter"/>
</dbReference>
<keyword evidence="3" id="KW-0812">Transmembrane</keyword>
<evidence type="ECO:0000256" key="2">
    <source>
        <dbReference type="ARBA" id="ARBA00022448"/>
    </source>
</evidence>
<dbReference type="PANTHER" id="PTHR30097">
    <property type="entry name" value="CATION EFFLUX SYSTEM PROTEIN CUSB"/>
    <property type="match status" value="1"/>
</dbReference>
<accession>A0A3B0TFS3</accession>
<evidence type="ECO:0000313" key="8">
    <source>
        <dbReference type="EMBL" id="VAW12197.1"/>
    </source>
</evidence>
<gene>
    <name evidence="8" type="ORF">MNBD_BACTEROID03-222</name>
</gene>
<feature type="domain" description="CusB-like barrel-sandwich hybrid" evidence="6">
    <location>
        <begin position="132"/>
        <end position="243"/>
    </location>
</feature>
<dbReference type="Pfam" id="PF19335">
    <property type="entry name" value="HMBD"/>
    <property type="match status" value="1"/>
</dbReference>
<evidence type="ECO:0000259" key="5">
    <source>
        <dbReference type="Pfam" id="PF19335"/>
    </source>
</evidence>
<organism evidence="8">
    <name type="scientific">hydrothermal vent metagenome</name>
    <dbReference type="NCBI Taxonomy" id="652676"/>
    <lineage>
        <taxon>unclassified sequences</taxon>
        <taxon>metagenomes</taxon>
        <taxon>ecological metagenomes</taxon>
    </lineage>
</organism>
<dbReference type="InterPro" id="IPR058792">
    <property type="entry name" value="Beta-barrel_RND_2"/>
</dbReference>
<feature type="domain" description="CusB-like beta-barrel" evidence="7">
    <location>
        <begin position="248"/>
        <end position="321"/>
    </location>
</feature>
<dbReference type="InterPro" id="IPR058790">
    <property type="entry name" value="BSH_CusB"/>
</dbReference>
<dbReference type="InterPro" id="IPR045800">
    <property type="entry name" value="HMBD"/>
</dbReference>
<dbReference type="SUPFAM" id="SSF111369">
    <property type="entry name" value="HlyD-like secretion proteins"/>
    <property type="match status" value="1"/>
</dbReference>
<evidence type="ECO:0000256" key="1">
    <source>
        <dbReference type="ARBA" id="ARBA00009477"/>
    </source>
</evidence>
<keyword evidence="3" id="KW-0472">Membrane</keyword>
<reference evidence="8" key="1">
    <citation type="submission" date="2018-06" db="EMBL/GenBank/DDBJ databases">
        <authorList>
            <person name="Zhirakovskaya E."/>
        </authorList>
    </citation>
    <scope>NUCLEOTIDE SEQUENCE</scope>
</reference>
<dbReference type="InterPro" id="IPR006143">
    <property type="entry name" value="RND_pump_MFP"/>
</dbReference>
<feature type="domain" description="DUF3347" evidence="4">
    <location>
        <begin position="439"/>
        <end position="520"/>
    </location>
</feature>
<keyword evidence="2" id="KW-0813">Transport</keyword>
<dbReference type="Gene3D" id="2.40.30.170">
    <property type="match status" value="1"/>
</dbReference>
<dbReference type="GO" id="GO:0022857">
    <property type="term" value="F:transmembrane transporter activity"/>
    <property type="evidence" value="ECO:0007669"/>
    <property type="project" value="InterPro"/>
</dbReference>
<feature type="domain" description="Heavy metal binding" evidence="5">
    <location>
        <begin position="46"/>
        <end position="71"/>
    </location>
</feature>
<dbReference type="InterPro" id="IPR051909">
    <property type="entry name" value="MFP_Cation_Efflux"/>
</dbReference>